<proteinExistence type="predicted"/>
<evidence type="ECO:0000313" key="6">
    <source>
        <dbReference type="Proteomes" id="UP000000773"/>
    </source>
</evidence>
<dbReference type="eggNOG" id="COG4926">
    <property type="taxonomic scope" value="Bacteria"/>
</dbReference>
<dbReference type="CDD" id="cd13402">
    <property type="entry name" value="LT_TF-like"/>
    <property type="match status" value="1"/>
</dbReference>
<dbReference type="SUPFAM" id="SSF51261">
    <property type="entry name" value="Duplicated hybrid motif"/>
    <property type="match status" value="1"/>
</dbReference>
<dbReference type="Pfam" id="PF05382">
    <property type="entry name" value="Amidase_5"/>
    <property type="match status" value="1"/>
</dbReference>
<accession>Q03G12</accession>
<feature type="coiled-coil region" evidence="1">
    <location>
        <begin position="924"/>
        <end position="979"/>
    </location>
</feature>
<dbReference type="AlphaFoldDB" id="Q03G12"/>
<reference evidence="5 6" key="1">
    <citation type="journal article" date="2006" name="Proc. Natl. Acad. Sci. U.S.A.">
        <title>Comparative genomics of the lactic acid bacteria.</title>
        <authorList>
            <person name="Makarova K."/>
            <person name="Slesarev A."/>
            <person name="Wolf Y."/>
            <person name="Sorokin A."/>
            <person name="Mirkin B."/>
            <person name="Koonin E."/>
            <person name="Pavlov A."/>
            <person name="Pavlova N."/>
            <person name="Karamychev V."/>
            <person name="Polouchine N."/>
            <person name="Shakhova V."/>
            <person name="Grigoriev I."/>
            <person name="Lou Y."/>
            <person name="Rohksar D."/>
            <person name="Lucas S."/>
            <person name="Huang K."/>
            <person name="Goodstein D.M."/>
            <person name="Hawkins T."/>
            <person name="Plengvidhya V."/>
            <person name="Welker D."/>
            <person name="Hughes J."/>
            <person name="Goh Y."/>
            <person name="Benson A."/>
            <person name="Baldwin K."/>
            <person name="Lee J.H."/>
            <person name="Diaz-Muniz I."/>
            <person name="Dosti B."/>
            <person name="Smeianov V."/>
            <person name="Wechter W."/>
            <person name="Barabote R."/>
            <person name="Lorca G."/>
            <person name="Altermann E."/>
            <person name="Barrangou R."/>
            <person name="Ganesan B."/>
            <person name="Xie Y."/>
            <person name="Rawsthorne H."/>
            <person name="Tamir D."/>
            <person name="Parker C."/>
            <person name="Breidt F."/>
            <person name="Broadbent J."/>
            <person name="Hutkins R."/>
            <person name="O'Sullivan D."/>
            <person name="Steele J."/>
            <person name="Unlu G."/>
            <person name="Saier M."/>
            <person name="Klaenhammer T."/>
            <person name="Richardson P."/>
            <person name="Kozyavkin S."/>
            <person name="Weimer B."/>
            <person name="Mills D."/>
        </authorList>
    </citation>
    <scope>NUCLEOTIDE SEQUENCE [LARGE SCALE GENOMIC DNA]</scope>
    <source>
        <strain evidence="6">ATCC 25745 / CCUG 21536 / LMG 10740 / 183-1w</strain>
    </source>
</reference>
<dbReference type="STRING" id="278197.PEPE_0799"/>
<feature type="domain" description="Bacteriophage lysin" evidence="4">
    <location>
        <begin position="573"/>
        <end position="683"/>
    </location>
</feature>
<dbReference type="PANTHER" id="PTHR21666">
    <property type="entry name" value="PEPTIDASE-RELATED"/>
    <property type="match status" value="1"/>
</dbReference>
<dbReference type="InterPro" id="IPR008044">
    <property type="entry name" value="Phage_lysin"/>
</dbReference>
<evidence type="ECO:0000256" key="1">
    <source>
        <dbReference type="SAM" id="Coils"/>
    </source>
</evidence>
<evidence type="ECO:0000313" key="5">
    <source>
        <dbReference type="EMBL" id="ABJ67860.1"/>
    </source>
</evidence>
<dbReference type="GO" id="GO:0004222">
    <property type="term" value="F:metalloendopeptidase activity"/>
    <property type="evidence" value="ECO:0007669"/>
    <property type="project" value="TreeGrafter"/>
</dbReference>
<dbReference type="InterPro" id="IPR011055">
    <property type="entry name" value="Dup_hybrid_motif"/>
</dbReference>
<dbReference type="PANTHER" id="PTHR21666:SF270">
    <property type="entry name" value="MUREIN HYDROLASE ACTIVATOR ENVC"/>
    <property type="match status" value="1"/>
</dbReference>
<dbReference type="KEGG" id="ppe:PEPE_0799"/>
<dbReference type="eggNOG" id="COG3953">
    <property type="taxonomic scope" value="Bacteria"/>
</dbReference>
<dbReference type="Proteomes" id="UP000000773">
    <property type="component" value="Chromosome"/>
</dbReference>
<dbReference type="Gene3D" id="2.70.70.10">
    <property type="entry name" value="Glucose Permease (Domain IIA)"/>
    <property type="match status" value="1"/>
</dbReference>
<dbReference type="EMBL" id="CP000422">
    <property type="protein sequence ID" value="ABJ67860.1"/>
    <property type="molecule type" value="Genomic_DNA"/>
</dbReference>
<dbReference type="InterPro" id="IPR050570">
    <property type="entry name" value="Cell_wall_metabolism_enzyme"/>
</dbReference>
<dbReference type="InterPro" id="IPR016047">
    <property type="entry name" value="M23ase_b-sheet_dom"/>
</dbReference>
<dbReference type="RefSeq" id="WP_011673272.1">
    <property type="nucleotide sequence ID" value="NC_008525.1"/>
</dbReference>
<feature type="domain" description="M23ase beta-sheet core" evidence="3">
    <location>
        <begin position="419"/>
        <end position="507"/>
    </location>
</feature>
<dbReference type="GeneID" id="33062761"/>
<keyword evidence="1" id="KW-0175">Coiled coil</keyword>
<evidence type="ECO:0000256" key="2">
    <source>
        <dbReference type="SAM" id="MobiDB-lite"/>
    </source>
</evidence>
<dbReference type="HOGENOM" id="CLU_348081_0_0_9"/>
<protein>
    <submittedName>
        <fullName evidence="5">Enterolysin A, Metallo peptidase, MEROPS family M23B</fullName>
    </submittedName>
</protein>
<evidence type="ECO:0000259" key="4">
    <source>
        <dbReference type="Pfam" id="PF05382"/>
    </source>
</evidence>
<dbReference type="CDD" id="cd12797">
    <property type="entry name" value="M23_peptidase"/>
    <property type="match status" value="1"/>
</dbReference>
<organism evidence="5 6">
    <name type="scientific">Pediococcus pentosaceus (strain ATCC 25745 / CCUG 21536 / LMG 10740 / 183-1w)</name>
    <dbReference type="NCBI Taxonomy" id="278197"/>
    <lineage>
        <taxon>Bacteria</taxon>
        <taxon>Bacillati</taxon>
        <taxon>Bacillota</taxon>
        <taxon>Bacilli</taxon>
        <taxon>Lactobacillales</taxon>
        <taxon>Lactobacillaceae</taxon>
        <taxon>Pediococcus</taxon>
    </lineage>
</organism>
<sequence>MYRVIAYDEPTDKAGYVIHDPVVGLAASEGKLTISSSQTNTLSLTLNQANKLFGKVRPMHTHVEVYDSDNSELLFRGRALKPEREMKNNGQFIQTYDFENIDSYLIDSVQRYIEIANATPEEFLKKLIEEHNSQVPEYKQFTVRNVTVTNKKDNTLRKVDYQTTKDAIKKLLTDSIGGSIIVEYKDGKNYIDYLKSPGQDHSMEAPLKIAENMQSAKVAIDPSKVITRLIPLGAQIETQKPDEKHDDSSDDGTKLSGTMTAVNGDWGPAIKFAAKCMKTSVSDAEVSTIKDVIKHESNGSETIVNNWDSNAQAGTPSKGLLQFIEPTFKAYAVEGYTNILKGFHQLLAMFNDSNWKSDVHTGGWGPTGSKRYDKLTVDITQSGTSGGWGSPFPSVGHVAFDGGQLFGVHAGGEFRQNGFHDGLDFGTVKYPGSDVHAIHGMKITRIGNMAGLGYFVLGHSDDGYNIDFQEAFASRSDIHVKVGQYVKTGQVVGIRTTDHLHIGITKKDFDYALRYAFTNNGTWIDPEPLIFGKSKQTRSLNETKFLSTKTDDSNSPLAKQELDIQAGIDMFNKAKAAHLEYAMDYRRADILTNQKHADCSSFVSYFIELAIHETDRTLYNTETLHGFLKNHGYLLHYEGTNNTLPAMQTGDVIIMGKKGQSAGAAGHTAVMKDADTVLECSSGWPGGYPDGADVFEHGKGSNPTLANWFSYDANNWSGEWYWYLYRFSGNIPEQDSGDQKGGTIKSGVRYTIAPVNDGKDYLDIPEFQKEFGIINGVVTWDNIKDPAQLLTKGKAWIKAQKASTNTFTVSAIELNEYERFKVYDRYLFINPYVAEQQLLTIIEKEIDLNKPHKSTMTFGDKTTKLTDYQNDFKKVSKDVESLKSTMSTVSGDVSSMRTGTSDATLASINEQLGTVDVPQLKKDYEGTQKDIEDSKTRLETAETDLKVVKEDDEATKQTLEEQKKTIADLDERLKKLEGGNANGTGV</sequence>
<dbReference type="Pfam" id="PF01551">
    <property type="entry name" value="Peptidase_M23"/>
    <property type="match status" value="1"/>
</dbReference>
<feature type="region of interest" description="Disordered" evidence="2">
    <location>
        <begin position="236"/>
        <end position="257"/>
    </location>
</feature>
<feature type="compositionally biased region" description="Basic and acidic residues" evidence="2">
    <location>
        <begin position="239"/>
        <end position="253"/>
    </location>
</feature>
<name>Q03G12_PEDPA</name>
<gene>
    <name evidence="5" type="ordered locus">PEPE_0799</name>
</gene>
<dbReference type="Gene3D" id="1.10.287.1490">
    <property type="match status" value="1"/>
</dbReference>
<dbReference type="OrthoDB" id="2137849at2"/>
<evidence type="ECO:0000259" key="3">
    <source>
        <dbReference type="Pfam" id="PF01551"/>
    </source>
</evidence>